<keyword evidence="1" id="KW-0945">Host-virus interaction</keyword>
<dbReference type="PANTHER" id="PTHR13037">
    <property type="entry name" value="FORMIN"/>
    <property type="match status" value="1"/>
</dbReference>
<evidence type="ECO:0000313" key="4">
    <source>
        <dbReference type="Proteomes" id="UP000789524"/>
    </source>
</evidence>
<dbReference type="EMBL" id="CAKASE010000070">
    <property type="protein sequence ID" value="CAG9573695.1"/>
    <property type="molecule type" value="Genomic_DNA"/>
</dbReference>
<keyword evidence="4" id="KW-1185">Reference proteome</keyword>
<dbReference type="OrthoDB" id="2019130at2759"/>
<evidence type="ECO:0000256" key="1">
    <source>
        <dbReference type="ARBA" id="ARBA00022581"/>
    </source>
</evidence>
<sequence length="2020" mass="228424">MKDTKAVYVTTYTLDGNLKSSDEITNRIEKTETSFEASNESTKDFGCQYDINNICTCKRIKRKDIRYYSSRQVYRTQRYLSTKDFTDIGVGDVKTLPRKRVRRIYLPYAVDAGVGSSIFTTIPNRTQNFCGSYYDQKKTSSKCVGGLMENTDILAISVKLSPIVQTKSGSNSPKIMSIEQVNNASTLANESPSDKTEQLQVPSNKLEKKEQMINAVSGLALKTTVDNNKPKNMLESSVDDGKPKPVNTSSDRKDYSSDSLVQHVHNLENPSDYKQSRTSIDFIENKLEREYRKIFSTKPKDHKPQEEKTASDFKSTSTLRRRFEALRRGINKKDEPKTDFVTLKISSRVSVPSKKDVSIVSDPPSLEARSYSNTKIFSPLQSRTSPKKKKLPVQPSPRKSFTGKRLISPNWSTDNVVSDQGVKGMFKLWGKKFNLDENNVGRESRENIKNKVEIVKEEVPSKEKKQGKRFSFFRRKNKEKSKQVYKSKKGVTAGRCEVDGLMIKIGAANEYPPEHTNGRYRRRPVELEGILKKSWLQRYVDSSVDSKHSAQIRWNNNMYTTSSSTVFELIDCVYKNTGLIFKSKSEMTTAESSYYQSFVSPQINFMQQSIQAWMIPQITRDKQIIALNNNKKDNRKIQVTYSNQKWFIEKSKAFGRNIEVVLHSKNFVEHEKGDSSEYIMIDIPEGYFSDTSSDEIVSQTSDEQVYNIVEYETAKSNSYVKKYKKDSKMDTGDYATRDIHVTVSVKDSKNNESNILETVIKRPPLHRTVVVQGSNVYVPKRCDVIGVGIITQRDIRDIKKPILKIQDELTDDSEHTLPPQKKCEFAESYLQDYYRNWTPLGIDMFSWCVSDTHLRGSSDSWNSLNQGDGSKSCPNIFDDYQASTIVSSCNTSSCSHCQNLEMEQKSEDHRKCRQIFNFKRKKSDFPDNFSDGKRVLPKDSLEVFKRRKLYALSNRAIWKTMETGSEPNCVPSNEDRECQNYSNECLPVACDKKPKKECKKHVSMPSCDVLNDLLNEQLSKKCAEGILAFKGAACDGCKKSDCLPKHARVIPAPTCTMPHHPVEDPCTIKRIPTCFKTPAPCDVSPEAPPCAVTPPSPRPCSPPSPRPCPPPSPPCIKKPPCSPPPCVKKPPCPSPPCIKKPPSPSPPCIKKPPCPSPPVVKVPPCAISKQTSPINPPCSQPRVIPPKVHSPPPMELAQRPCSCSPKPQDSQCNTPTCLIRKLSQSSSICLPEPPCQVPQPCVVPDPPCITPQPPCKLHQSCCSSESLCAKHHSTRKRSTSCQSTSPILKYRKCPSQEFPWPMKNQLSNTPSRESRLSNRSSGSCLDVKPPSCPAKETKKPKCPPAPKECPSPPPKPCKPKIPGLHLKKLPIPKCPSKDCYEGGVIRLSSRENITVKLKRPTDSTEEIRGACNIKVQDEDGRTMYERRNYHRESRINVVKDLYRDSTIHRVTTEDTDIPDENLLEEKIYNSVPNIIEINLNLKFKQGERKKNQCENCSVAQKDLEQISDIQHEGSKDVYLVQDQQKAARGKSGKKDLDIKITIKNFKPDTIQTNQTANCAKIDADEFSKNISKKFHTVSTGYSEVFEHKAFSVHRTTINLTESTEYKKQNKTSEVLPTKETLEKKQTKEMESDVILTKDSTTINTASSLEKFTESVNINEEKTYGTNDEKFDTGSTTSANEFATNSDVKPKSIDSIPKIHDKEEKKAVLKAIFENSDKIKKKPNKSKMENIKKMLRAVLTSDSSAHEDIAVNNELANELTYASLKPTYFKNSDSLTNYYLYDSSTSLNKNSHSDVEEAVYPSSDNTDASDDSPTTGGCLCSHFAAKLNIPDKNCCCCRPDKVDQEIFCNLIEDNYYKYKPEYVDVHTQDSKYLNEDAKSNYTNKIDYVDDKMKYNRTQKAFKRQIGLHPRGIKTSHIKRVHRATVLGISDDDKIIVLNSNSESYIRKSKRIKAEDILQSQETKKAVLEIYAEKTISNERIVAKLPKFVYNKESEICHYHEVVSGRGRSTISKRDVVVMSFI</sequence>
<evidence type="ECO:0000313" key="3">
    <source>
        <dbReference type="EMBL" id="CAG9573695.1"/>
    </source>
</evidence>
<feature type="region of interest" description="Disordered" evidence="2">
    <location>
        <begin position="1301"/>
        <end position="1354"/>
    </location>
</feature>
<gene>
    <name evidence="3" type="ORF">DCHRY22_LOCUS10568</name>
</gene>
<reference evidence="3" key="1">
    <citation type="submission" date="2021-09" db="EMBL/GenBank/DDBJ databases">
        <authorList>
            <person name="Martin H S."/>
        </authorList>
    </citation>
    <scope>NUCLEOTIDE SEQUENCE</scope>
</reference>
<feature type="compositionally biased region" description="Polar residues" evidence="2">
    <location>
        <begin position="1801"/>
        <end position="1810"/>
    </location>
</feature>
<feature type="compositionally biased region" description="Polar residues" evidence="2">
    <location>
        <begin position="370"/>
        <end position="384"/>
    </location>
</feature>
<feature type="compositionally biased region" description="Pro residues" evidence="2">
    <location>
        <begin position="1342"/>
        <end position="1354"/>
    </location>
</feature>
<comment type="caution">
    <text evidence="3">The sequence shown here is derived from an EMBL/GenBank/DDBJ whole genome shotgun (WGS) entry which is preliminary data.</text>
</comment>
<accession>A0A8J2W5X9</accession>
<feature type="region of interest" description="Disordered" evidence="2">
    <location>
        <begin position="296"/>
        <end position="316"/>
    </location>
</feature>
<feature type="region of interest" description="Disordered" evidence="2">
    <location>
        <begin position="224"/>
        <end position="257"/>
    </location>
</feature>
<feature type="region of interest" description="Disordered" evidence="2">
    <location>
        <begin position="370"/>
        <end position="407"/>
    </location>
</feature>
<proteinExistence type="predicted"/>
<feature type="region of interest" description="Disordered" evidence="2">
    <location>
        <begin position="1787"/>
        <end position="1810"/>
    </location>
</feature>
<organism evidence="3 4">
    <name type="scientific">Danaus chrysippus</name>
    <name type="common">African queen</name>
    <dbReference type="NCBI Taxonomy" id="151541"/>
    <lineage>
        <taxon>Eukaryota</taxon>
        <taxon>Metazoa</taxon>
        <taxon>Ecdysozoa</taxon>
        <taxon>Arthropoda</taxon>
        <taxon>Hexapoda</taxon>
        <taxon>Insecta</taxon>
        <taxon>Pterygota</taxon>
        <taxon>Neoptera</taxon>
        <taxon>Endopterygota</taxon>
        <taxon>Lepidoptera</taxon>
        <taxon>Glossata</taxon>
        <taxon>Ditrysia</taxon>
        <taxon>Papilionoidea</taxon>
        <taxon>Nymphalidae</taxon>
        <taxon>Danainae</taxon>
        <taxon>Danaini</taxon>
        <taxon>Danaina</taxon>
        <taxon>Danaus</taxon>
        <taxon>Anosia</taxon>
    </lineage>
</organism>
<name>A0A8J2W5X9_9NEOP</name>
<dbReference type="Proteomes" id="UP000789524">
    <property type="component" value="Unassembled WGS sequence"/>
</dbReference>
<protein>
    <submittedName>
        <fullName evidence="3">(African queen) hypothetical protein</fullName>
    </submittedName>
</protein>
<feature type="compositionally biased region" description="Basic and acidic residues" evidence="2">
    <location>
        <begin position="296"/>
        <end position="311"/>
    </location>
</feature>
<evidence type="ECO:0000256" key="2">
    <source>
        <dbReference type="SAM" id="MobiDB-lite"/>
    </source>
</evidence>
<dbReference type="PANTHER" id="PTHR13037:SF24">
    <property type="entry name" value="POLYCOMB PROTEIN PCL-RELATED"/>
    <property type="match status" value="1"/>
</dbReference>
<feature type="compositionally biased region" description="Polar residues" evidence="2">
    <location>
        <begin position="1304"/>
        <end position="1323"/>
    </location>
</feature>